<dbReference type="STRING" id="762845.BCR26_11830"/>
<gene>
    <name evidence="10" type="primary">glgB</name>
    <name evidence="13" type="ORF">BCR26_11830</name>
</gene>
<dbReference type="UniPathway" id="UPA00164"/>
<keyword evidence="7 10" id="KW-0808">Transferase</keyword>
<reference evidence="13 14" key="1">
    <citation type="submission" date="2016-09" db="EMBL/GenBank/DDBJ databases">
        <authorList>
            <person name="Capua I."/>
            <person name="De Benedictis P."/>
            <person name="Joannis T."/>
            <person name="Lombin L.H."/>
            <person name="Cattoli G."/>
        </authorList>
    </citation>
    <scope>NUCLEOTIDE SEQUENCE [LARGE SCALE GENOMIC DNA]</scope>
    <source>
        <strain evidence="13 14">LMG 25899</strain>
    </source>
</reference>
<dbReference type="GO" id="GO:0005978">
    <property type="term" value="P:glycogen biosynthetic process"/>
    <property type="evidence" value="ECO:0007669"/>
    <property type="project" value="UniProtKB-UniRule"/>
</dbReference>
<dbReference type="Gene3D" id="2.60.40.1180">
    <property type="entry name" value="Golgi alpha-mannosidase II"/>
    <property type="match status" value="1"/>
</dbReference>
<keyword evidence="14" id="KW-1185">Reference proteome</keyword>
<evidence type="ECO:0000256" key="10">
    <source>
        <dbReference type="HAMAP-Rule" id="MF_00685"/>
    </source>
</evidence>
<feature type="domain" description="Glycosyl hydrolase family 13 catalytic" evidence="12">
    <location>
        <begin position="148"/>
        <end position="506"/>
    </location>
</feature>
<dbReference type="NCBIfam" id="NF008967">
    <property type="entry name" value="PRK12313.1"/>
    <property type="match status" value="1"/>
</dbReference>
<evidence type="ECO:0000259" key="12">
    <source>
        <dbReference type="SMART" id="SM00642"/>
    </source>
</evidence>
<keyword evidence="9 10" id="KW-0119">Carbohydrate metabolism</keyword>
<dbReference type="PIRSF" id="PIRSF000463">
    <property type="entry name" value="GlgB"/>
    <property type="match status" value="1"/>
</dbReference>
<evidence type="ECO:0000313" key="14">
    <source>
        <dbReference type="Proteomes" id="UP000095256"/>
    </source>
</evidence>
<evidence type="ECO:0000256" key="5">
    <source>
        <dbReference type="ARBA" id="ARBA00022600"/>
    </source>
</evidence>
<dbReference type="GO" id="GO:0003844">
    <property type="term" value="F:1,4-alpha-glucan branching enzyme activity"/>
    <property type="evidence" value="ECO:0007669"/>
    <property type="project" value="UniProtKB-UniRule"/>
</dbReference>
<proteinExistence type="inferred from homology"/>
<evidence type="ECO:0000256" key="4">
    <source>
        <dbReference type="ARBA" id="ARBA00009000"/>
    </source>
</evidence>
<comment type="catalytic activity">
    <reaction evidence="1 10">
        <text>Transfers a segment of a (1-&gt;4)-alpha-D-glucan chain to a primary hydroxy group in a similar glucan chain.</text>
        <dbReference type="EC" id="2.4.1.18"/>
    </reaction>
</comment>
<accession>A0A1E5KY37</accession>
<dbReference type="NCBIfam" id="TIGR01515">
    <property type="entry name" value="branching_enzym"/>
    <property type="match status" value="1"/>
</dbReference>
<name>A0A1E5KY37_9ENTE</name>
<dbReference type="GO" id="GO:0043169">
    <property type="term" value="F:cation binding"/>
    <property type="evidence" value="ECO:0007669"/>
    <property type="project" value="InterPro"/>
</dbReference>
<evidence type="ECO:0000256" key="7">
    <source>
        <dbReference type="ARBA" id="ARBA00022679"/>
    </source>
</evidence>
<dbReference type="Gene3D" id="3.20.20.80">
    <property type="entry name" value="Glycosidases"/>
    <property type="match status" value="1"/>
</dbReference>
<dbReference type="Pfam" id="PF00128">
    <property type="entry name" value="Alpha-amylase"/>
    <property type="match status" value="1"/>
</dbReference>
<dbReference type="GO" id="GO:0004553">
    <property type="term" value="F:hydrolase activity, hydrolyzing O-glycosyl compounds"/>
    <property type="evidence" value="ECO:0007669"/>
    <property type="project" value="InterPro"/>
</dbReference>
<dbReference type="HAMAP" id="MF_00685">
    <property type="entry name" value="GlgB"/>
    <property type="match status" value="1"/>
</dbReference>
<dbReference type="Gene3D" id="2.60.40.10">
    <property type="entry name" value="Immunoglobulins"/>
    <property type="match status" value="1"/>
</dbReference>
<dbReference type="InterPro" id="IPR006407">
    <property type="entry name" value="GlgB"/>
</dbReference>
<dbReference type="CDD" id="cd11322">
    <property type="entry name" value="AmyAc_Glg_BE"/>
    <property type="match status" value="1"/>
</dbReference>
<dbReference type="PANTHER" id="PTHR43651">
    <property type="entry name" value="1,4-ALPHA-GLUCAN-BRANCHING ENZYME"/>
    <property type="match status" value="1"/>
</dbReference>
<evidence type="ECO:0000256" key="3">
    <source>
        <dbReference type="ARBA" id="ARBA00004964"/>
    </source>
</evidence>
<dbReference type="SUPFAM" id="SSF81296">
    <property type="entry name" value="E set domains"/>
    <property type="match status" value="1"/>
</dbReference>
<dbReference type="SUPFAM" id="SSF51445">
    <property type="entry name" value="(Trans)glycosidases"/>
    <property type="match status" value="1"/>
</dbReference>
<comment type="similarity">
    <text evidence="4 10">Belongs to the glycosyl hydrolase 13 family. GlgB subfamily.</text>
</comment>
<feature type="active site" description="Nucleophile" evidence="10 11">
    <location>
        <position position="305"/>
    </location>
</feature>
<evidence type="ECO:0000256" key="2">
    <source>
        <dbReference type="ARBA" id="ARBA00002953"/>
    </source>
</evidence>
<dbReference type="InterPro" id="IPR013780">
    <property type="entry name" value="Glyco_hydro_b"/>
</dbReference>
<dbReference type="GO" id="GO:0005829">
    <property type="term" value="C:cytosol"/>
    <property type="evidence" value="ECO:0007669"/>
    <property type="project" value="TreeGrafter"/>
</dbReference>
<evidence type="ECO:0000256" key="9">
    <source>
        <dbReference type="ARBA" id="ARBA00023277"/>
    </source>
</evidence>
<dbReference type="SMART" id="SM00642">
    <property type="entry name" value="Aamy"/>
    <property type="match status" value="1"/>
</dbReference>
<dbReference type="RefSeq" id="WP_069698254.1">
    <property type="nucleotide sequence ID" value="NZ_JAGGMA010000025.1"/>
</dbReference>
<dbReference type="CDD" id="cd02855">
    <property type="entry name" value="E_set_GBE_prok_N"/>
    <property type="match status" value="1"/>
</dbReference>
<comment type="subunit">
    <text evidence="10">Monomer.</text>
</comment>
<evidence type="ECO:0000256" key="6">
    <source>
        <dbReference type="ARBA" id="ARBA00022676"/>
    </source>
</evidence>
<dbReference type="EMBL" id="MIEK01000015">
    <property type="protein sequence ID" value="OEH82811.1"/>
    <property type="molecule type" value="Genomic_DNA"/>
</dbReference>
<dbReference type="Pfam" id="PF02922">
    <property type="entry name" value="CBM_48"/>
    <property type="match status" value="1"/>
</dbReference>
<comment type="caution">
    <text evidence="13">The sequence shown here is derived from an EMBL/GenBank/DDBJ whole genome shotgun (WGS) entry which is preliminary data.</text>
</comment>
<dbReference type="InterPro" id="IPR006048">
    <property type="entry name" value="A-amylase/branching_C"/>
</dbReference>
<keyword evidence="5 10" id="KW-0321">Glycogen metabolism</keyword>
<evidence type="ECO:0000313" key="13">
    <source>
        <dbReference type="EMBL" id="OEH82811.1"/>
    </source>
</evidence>
<dbReference type="InterPro" id="IPR017853">
    <property type="entry name" value="GH"/>
</dbReference>
<keyword evidence="8 10" id="KW-0320">Glycogen biosynthesis</keyword>
<dbReference type="AlphaFoldDB" id="A0A1E5KY37"/>
<dbReference type="OrthoDB" id="9800174at2"/>
<dbReference type="SUPFAM" id="SSF51011">
    <property type="entry name" value="Glycosyl hydrolase domain"/>
    <property type="match status" value="1"/>
</dbReference>
<dbReference type="InterPro" id="IPR006047">
    <property type="entry name" value="GH13_cat_dom"/>
</dbReference>
<dbReference type="EC" id="2.4.1.18" evidence="10"/>
<dbReference type="Proteomes" id="UP000095256">
    <property type="component" value="Unassembled WGS sequence"/>
</dbReference>
<dbReference type="InterPro" id="IPR013783">
    <property type="entry name" value="Ig-like_fold"/>
</dbReference>
<evidence type="ECO:0000256" key="11">
    <source>
        <dbReference type="PIRSR" id="PIRSR000463-1"/>
    </source>
</evidence>
<evidence type="ECO:0000256" key="1">
    <source>
        <dbReference type="ARBA" id="ARBA00000826"/>
    </source>
</evidence>
<comment type="pathway">
    <text evidence="3 10">Glycan biosynthesis; glycogen biosynthesis.</text>
</comment>
<sequence length="631" mass="74386">MFEGSSPAERFETGENFYSQHYFGYHKEVRGDQEGYVFRVWAPKAEAVWLVGDFNGWDQSLPMIKEERFGIWELFTTLPTEGDYYKYQVKQLGGREIFKIDPYAVFFEKRPNNAAVIHSIPEKKWRDGLWQGRKKRSNYFKRPINIYEVHASSWKQNETGEPFSFGDLKTTLIPYVKEMGYTHIEFMPLMEHPLGMSWGYQLVGYFALSSYFGTPEELQDFVEECHLNNIGVFVDWVPGHFCINDDTLPYFDGTPQFEYEDPNRAKNIRWGCLNFDLGKPQVQSFLISSALYWIEMFHLDGIRVDAVSNMLYLDYDEGPWTPNHEGGNRNFEGYHFLQKLNAVIKLAHPTVIMMAEESSSNTKITGTLESGALGFDYKWDMGWMNDTLRFYEMDPIYRKYDFNLITFSFMYRMNENYILPLSHDEVVHGKKSLMHKMWGDRYKQFAQLRNLYLYLMSHPGKKLLFMGSEWGQFLEWKYDHELEWVDLEDELNQKMQYFAKTLNNLYKKEKSFWELDNEAETIEFIDADNAEQTVLSFIRKGKTKKDFLIVILNFSPVEYHDFSIGVPYAGIYEEIFNTEMQEFGGTWLYSNEAQTTVKATFKQFDYQLSTIIPAFGGIILKPKEINTRSKK</sequence>
<evidence type="ECO:0000256" key="8">
    <source>
        <dbReference type="ARBA" id="ARBA00023056"/>
    </source>
</evidence>
<keyword evidence="6 10" id="KW-0328">Glycosyltransferase</keyword>
<dbReference type="Pfam" id="PF02806">
    <property type="entry name" value="Alpha-amylase_C"/>
    <property type="match status" value="1"/>
</dbReference>
<dbReference type="InterPro" id="IPR037439">
    <property type="entry name" value="Branching_enzy"/>
</dbReference>
<organism evidence="13 14">
    <name type="scientific">Enterococcus rivorum</name>
    <dbReference type="NCBI Taxonomy" id="762845"/>
    <lineage>
        <taxon>Bacteria</taxon>
        <taxon>Bacillati</taxon>
        <taxon>Bacillota</taxon>
        <taxon>Bacilli</taxon>
        <taxon>Lactobacillales</taxon>
        <taxon>Enterococcaceae</taxon>
        <taxon>Enterococcus</taxon>
    </lineage>
</organism>
<feature type="active site" description="Proton donor" evidence="10 11">
    <location>
        <position position="356"/>
    </location>
</feature>
<dbReference type="InterPro" id="IPR004193">
    <property type="entry name" value="Glyco_hydro_13_N"/>
</dbReference>
<comment type="function">
    <text evidence="2 10">Catalyzes the formation of the alpha-1,6-glucosidic linkages in glycogen by scission of a 1,4-alpha-linked oligosaccharide from growing alpha-1,4-glucan chains and the subsequent attachment of the oligosaccharide to the alpha-1,6 position.</text>
</comment>
<dbReference type="InterPro" id="IPR044143">
    <property type="entry name" value="GlgB_N_E_set_prok"/>
</dbReference>
<protein>
    <recommendedName>
        <fullName evidence="10">1,4-alpha-glucan branching enzyme GlgB</fullName>
        <ecNumber evidence="10">2.4.1.18</ecNumber>
    </recommendedName>
    <alternativeName>
        <fullName evidence="10">1,4-alpha-D-glucan:1,4-alpha-D-glucan 6-glucosyl-transferase</fullName>
    </alternativeName>
    <alternativeName>
        <fullName evidence="10">Alpha-(1-&gt;4)-glucan branching enzyme</fullName>
    </alternativeName>
    <alternativeName>
        <fullName evidence="10">Glycogen branching enzyme</fullName>
        <shortName evidence="10">BE</shortName>
    </alternativeName>
</protein>
<dbReference type="PANTHER" id="PTHR43651:SF3">
    <property type="entry name" value="1,4-ALPHA-GLUCAN-BRANCHING ENZYME"/>
    <property type="match status" value="1"/>
</dbReference>
<dbReference type="InterPro" id="IPR014756">
    <property type="entry name" value="Ig_E-set"/>
</dbReference>